<dbReference type="GO" id="GO:0005666">
    <property type="term" value="C:RNA polymerase III complex"/>
    <property type="evidence" value="ECO:0007669"/>
    <property type="project" value="TreeGrafter"/>
</dbReference>
<gene>
    <name evidence="3" type="ORF">JXQ802_LOCUS26517</name>
    <name evidence="2" type="ORF">PYM288_LOCUS17806</name>
</gene>
<dbReference type="EMBL" id="CAJNOH010000515">
    <property type="protein sequence ID" value="CAF1064059.1"/>
    <property type="molecule type" value="Genomic_DNA"/>
</dbReference>
<protein>
    <submittedName>
        <fullName evidence="2">Uncharacterized protein</fullName>
    </submittedName>
</protein>
<organism evidence="2 4">
    <name type="scientific">Rotaria sordida</name>
    <dbReference type="NCBI Taxonomy" id="392033"/>
    <lineage>
        <taxon>Eukaryota</taxon>
        <taxon>Metazoa</taxon>
        <taxon>Spiralia</taxon>
        <taxon>Gnathifera</taxon>
        <taxon>Rotifera</taxon>
        <taxon>Eurotatoria</taxon>
        <taxon>Bdelloidea</taxon>
        <taxon>Philodinida</taxon>
        <taxon>Philodinidae</taxon>
        <taxon>Rotaria</taxon>
    </lineage>
</organism>
<evidence type="ECO:0000313" key="5">
    <source>
        <dbReference type="Proteomes" id="UP000663870"/>
    </source>
</evidence>
<dbReference type="AlphaFoldDB" id="A0A814LEX6"/>
<name>A0A814LEX6_9BILA</name>
<evidence type="ECO:0000256" key="1">
    <source>
        <dbReference type="SAM" id="MobiDB-lite"/>
    </source>
</evidence>
<proteinExistence type="predicted"/>
<sequence length="259" mass="30263">MTDDHSLMDIDETDEILYEVDVELHRTKQSIYLFQYPIRPYYRKYDETAFTSARIKEKYSLVEMDLLIDTQSSNYYSARGKQFADSTNQENKNQFFNSDHMDKQMIASSDSSDGDRYFVGLFDSITRHLIICPLKSVIQFRPQFNYLDATSSSTTNSNLTKDASFIDEDQMNTSDGEQSGSESEENKPEPVGSLVTMKFEKKESEYHKKKHLQSYNYYRQTRDNERWQDLICIMNADSLDAQRIRQQFLSNNNQSGATN</sequence>
<dbReference type="EMBL" id="CAJNOL010000930">
    <property type="protein sequence ID" value="CAF1242108.1"/>
    <property type="molecule type" value="Genomic_DNA"/>
</dbReference>
<dbReference type="InterPro" id="IPR006886">
    <property type="entry name" value="RNA_pol_III_Rpc5"/>
</dbReference>
<reference evidence="2" key="1">
    <citation type="submission" date="2021-02" db="EMBL/GenBank/DDBJ databases">
        <authorList>
            <person name="Nowell W R."/>
        </authorList>
    </citation>
    <scope>NUCLEOTIDE SEQUENCE</scope>
</reference>
<dbReference type="GO" id="GO:0042797">
    <property type="term" value="P:tRNA transcription by RNA polymerase III"/>
    <property type="evidence" value="ECO:0007669"/>
    <property type="project" value="TreeGrafter"/>
</dbReference>
<comment type="caution">
    <text evidence="2">The sequence shown here is derived from an EMBL/GenBank/DDBJ whole genome shotgun (WGS) entry which is preliminary data.</text>
</comment>
<keyword evidence="5" id="KW-1185">Reference proteome</keyword>
<feature type="region of interest" description="Disordered" evidence="1">
    <location>
        <begin position="151"/>
        <end position="194"/>
    </location>
</feature>
<evidence type="ECO:0000313" key="2">
    <source>
        <dbReference type="EMBL" id="CAF1064059.1"/>
    </source>
</evidence>
<dbReference type="PANTHER" id="PTHR12069">
    <property type="entry name" value="DNA-DIRECTED RNA POLYMERASES III 80 KDA POLYPEPTIDE RNA POLYMERASE III SUBUNIT 5"/>
    <property type="match status" value="1"/>
</dbReference>
<dbReference type="PANTHER" id="PTHR12069:SF0">
    <property type="entry name" value="DNA-DIRECTED RNA POLYMERASE III SUBUNIT RPC5"/>
    <property type="match status" value="1"/>
</dbReference>
<evidence type="ECO:0000313" key="3">
    <source>
        <dbReference type="EMBL" id="CAF1242108.1"/>
    </source>
</evidence>
<dbReference type="Proteomes" id="UP000663854">
    <property type="component" value="Unassembled WGS sequence"/>
</dbReference>
<dbReference type="Pfam" id="PF04801">
    <property type="entry name" value="RPC5"/>
    <property type="match status" value="1"/>
</dbReference>
<accession>A0A814LEX6</accession>
<dbReference type="Proteomes" id="UP000663870">
    <property type="component" value="Unassembled WGS sequence"/>
</dbReference>
<evidence type="ECO:0000313" key="4">
    <source>
        <dbReference type="Proteomes" id="UP000663854"/>
    </source>
</evidence>
<feature type="compositionally biased region" description="Low complexity" evidence="1">
    <location>
        <begin position="151"/>
        <end position="160"/>
    </location>
</feature>